<feature type="domain" description="RNase III" evidence="1">
    <location>
        <begin position="20"/>
        <end position="109"/>
    </location>
</feature>
<dbReference type="Proteomes" id="UP000007148">
    <property type="component" value="Unassembled WGS sequence"/>
</dbReference>
<evidence type="ECO:0000259" key="1">
    <source>
        <dbReference type="PROSITE" id="PS50142"/>
    </source>
</evidence>
<reference evidence="2 3" key="1">
    <citation type="journal article" date="2011" name="PLoS Pathog.">
        <title>Endophytic Life Strategies Decoded by Genome and Transcriptome Analyses of the Mutualistic Root Symbiont Piriformospora indica.</title>
        <authorList>
            <person name="Zuccaro A."/>
            <person name="Lahrmann U."/>
            <person name="Guldener U."/>
            <person name="Langen G."/>
            <person name="Pfiffi S."/>
            <person name="Biedenkopf D."/>
            <person name="Wong P."/>
            <person name="Samans B."/>
            <person name="Grimm C."/>
            <person name="Basiewicz M."/>
            <person name="Murat C."/>
            <person name="Martin F."/>
            <person name="Kogel K.H."/>
        </authorList>
    </citation>
    <scope>NUCLEOTIDE SEQUENCE [LARGE SCALE GENOMIC DNA]</scope>
    <source>
        <strain evidence="2 3">DSM 11827</strain>
    </source>
</reference>
<dbReference type="InterPro" id="IPR000999">
    <property type="entry name" value="RNase_III_dom"/>
</dbReference>
<dbReference type="eggNOG" id="KOG1817">
    <property type="taxonomic scope" value="Eukaryota"/>
</dbReference>
<name>G4TV56_SERID</name>
<feature type="non-terminal residue" evidence="2">
    <location>
        <position position="1"/>
    </location>
</feature>
<dbReference type="PROSITE" id="PS50142">
    <property type="entry name" value="RNASE_3_2"/>
    <property type="match status" value="1"/>
</dbReference>
<dbReference type="GO" id="GO:0006396">
    <property type="term" value="P:RNA processing"/>
    <property type="evidence" value="ECO:0007669"/>
    <property type="project" value="InterPro"/>
</dbReference>
<dbReference type="STRING" id="1109443.G4TV56"/>
<organism evidence="2 3">
    <name type="scientific">Serendipita indica (strain DSM 11827)</name>
    <name type="common">Root endophyte fungus</name>
    <name type="synonym">Piriformospora indica</name>
    <dbReference type="NCBI Taxonomy" id="1109443"/>
    <lineage>
        <taxon>Eukaryota</taxon>
        <taxon>Fungi</taxon>
        <taxon>Dikarya</taxon>
        <taxon>Basidiomycota</taxon>
        <taxon>Agaricomycotina</taxon>
        <taxon>Agaricomycetes</taxon>
        <taxon>Sebacinales</taxon>
        <taxon>Serendipitaceae</taxon>
        <taxon>Serendipita</taxon>
    </lineage>
</organism>
<dbReference type="Gene3D" id="1.10.1520.10">
    <property type="entry name" value="Ribonuclease III domain"/>
    <property type="match status" value="1"/>
</dbReference>
<accession>G4TV56</accession>
<evidence type="ECO:0000313" key="2">
    <source>
        <dbReference type="EMBL" id="CCA75199.1"/>
    </source>
</evidence>
<comment type="caution">
    <text evidence="2">The sequence shown here is derived from an EMBL/GenBank/DDBJ whole genome shotgun (WGS) entry which is preliminary data.</text>
</comment>
<dbReference type="CDD" id="cd00593">
    <property type="entry name" value="RIBOc"/>
    <property type="match status" value="1"/>
</dbReference>
<sequence length="144" mass="16121">SDKPKAIFEDSSDDIAPDNEVLESVGDSALDLAVSSLIRNKYPGLRVGPHAKIRSLVVCVGTIAQISQHYRLADNLLADGRHLVSLQSSTYIQADLFEAYVGGLYADWGYEHIRPWLYRILTPYVEEAYRIVKMEYKCAVSSNK</sequence>
<proteinExistence type="predicted"/>
<dbReference type="AlphaFoldDB" id="G4TV56"/>
<dbReference type="HOGENOM" id="CLU_1801098_0_0_1"/>
<dbReference type="GO" id="GO:0004525">
    <property type="term" value="F:ribonuclease III activity"/>
    <property type="evidence" value="ECO:0007669"/>
    <property type="project" value="InterPro"/>
</dbReference>
<dbReference type="EMBL" id="CAFZ01000412">
    <property type="protein sequence ID" value="CCA75199.1"/>
    <property type="molecule type" value="Genomic_DNA"/>
</dbReference>
<keyword evidence="3" id="KW-1185">Reference proteome</keyword>
<dbReference type="SUPFAM" id="SSF69065">
    <property type="entry name" value="RNase III domain-like"/>
    <property type="match status" value="1"/>
</dbReference>
<dbReference type="Pfam" id="PF00636">
    <property type="entry name" value="Ribonuclease_3"/>
    <property type="match status" value="1"/>
</dbReference>
<evidence type="ECO:0000313" key="3">
    <source>
        <dbReference type="Proteomes" id="UP000007148"/>
    </source>
</evidence>
<dbReference type="InterPro" id="IPR036389">
    <property type="entry name" value="RNase_III_sf"/>
</dbReference>
<gene>
    <name evidence="2" type="ORF">PIIN_09183</name>
</gene>
<dbReference type="SMART" id="SM00535">
    <property type="entry name" value="RIBOc"/>
    <property type="match status" value="1"/>
</dbReference>
<dbReference type="InParanoid" id="G4TV56"/>
<protein>
    <recommendedName>
        <fullName evidence="1">RNase III domain-containing protein</fullName>
    </recommendedName>
</protein>
<dbReference type="OrthoDB" id="2392202at2759"/>